<dbReference type="PANTHER" id="PTHR42815:SF2">
    <property type="entry name" value="FAD-BINDING, PUTATIVE (AFU_ORTHOLOGUE AFUA_6G07600)-RELATED"/>
    <property type="match status" value="1"/>
</dbReference>
<keyword evidence="3" id="KW-1185">Reference proteome</keyword>
<accession>A0A917EIG7</accession>
<organism evidence="2 3">
    <name type="scientific">Primorskyibacter flagellatus</name>
    <dbReference type="NCBI Taxonomy" id="1387277"/>
    <lineage>
        <taxon>Bacteria</taxon>
        <taxon>Pseudomonadati</taxon>
        <taxon>Pseudomonadota</taxon>
        <taxon>Alphaproteobacteria</taxon>
        <taxon>Rhodobacterales</taxon>
        <taxon>Roseobacteraceae</taxon>
        <taxon>Primorskyibacter</taxon>
    </lineage>
</organism>
<protein>
    <submittedName>
        <fullName evidence="2">Pyridoxamine 5'-phosphate oxidase</fullName>
    </submittedName>
</protein>
<dbReference type="PANTHER" id="PTHR42815">
    <property type="entry name" value="FAD-BINDING, PUTATIVE (AFU_ORTHOLOGUE AFUA_6G07600)-RELATED"/>
    <property type="match status" value="1"/>
</dbReference>
<dbReference type="InterPro" id="IPR012349">
    <property type="entry name" value="Split_barrel_FMN-bd"/>
</dbReference>
<dbReference type="InterPro" id="IPR011576">
    <property type="entry name" value="Pyridox_Oxase_N"/>
</dbReference>
<name>A0A917EIG7_9RHOB</name>
<dbReference type="RefSeq" id="WP_188478586.1">
    <property type="nucleotide sequence ID" value="NZ_BMFJ01000002.1"/>
</dbReference>
<evidence type="ECO:0000259" key="1">
    <source>
        <dbReference type="Pfam" id="PF01243"/>
    </source>
</evidence>
<dbReference type="EMBL" id="BMFJ01000002">
    <property type="protein sequence ID" value="GGE40069.1"/>
    <property type="molecule type" value="Genomic_DNA"/>
</dbReference>
<sequence length="218" mass="24035">MTARYQSVLFTPAVQAEQDRHGSRAPYAAYLAKHGEEAAEPDRLTPEAAAFIAARDSFYMASVTETGWPYIQHRGGPRGFLRVIDDRTIGFADLRGNRQYISLGNLGVDNRVSLFLMDYPNRARLKLIGRARLTDPEAEPTLMATLTGAAQGPVEHGIVITVEAFDWNCPQHIEPRFTAADLQPELQRLGAHIARLEADLAAERARNQAGRGEEPGTP</sequence>
<dbReference type="Proteomes" id="UP000612855">
    <property type="component" value="Unassembled WGS sequence"/>
</dbReference>
<evidence type="ECO:0000313" key="3">
    <source>
        <dbReference type="Proteomes" id="UP000612855"/>
    </source>
</evidence>
<dbReference type="AlphaFoldDB" id="A0A917EIG7"/>
<dbReference type="Gene3D" id="2.30.110.10">
    <property type="entry name" value="Electron Transport, Fmn-binding Protein, Chain A"/>
    <property type="match status" value="1"/>
</dbReference>
<dbReference type="Pfam" id="PF01243">
    <property type="entry name" value="PNPOx_N"/>
    <property type="match status" value="1"/>
</dbReference>
<evidence type="ECO:0000313" key="2">
    <source>
        <dbReference type="EMBL" id="GGE40069.1"/>
    </source>
</evidence>
<comment type="caution">
    <text evidence="2">The sequence shown here is derived from an EMBL/GenBank/DDBJ whole genome shotgun (WGS) entry which is preliminary data.</text>
</comment>
<reference evidence="3" key="1">
    <citation type="journal article" date="2019" name="Int. J. Syst. Evol. Microbiol.">
        <title>The Global Catalogue of Microorganisms (GCM) 10K type strain sequencing project: providing services to taxonomists for standard genome sequencing and annotation.</title>
        <authorList>
            <consortium name="The Broad Institute Genomics Platform"/>
            <consortium name="The Broad Institute Genome Sequencing Center for Infectious Disease"/>
            <person name="Wu L."/>
            <person name="Ma J."/>
        </authorList>
    </citation>
    <scope>NUCLEOTIDE SEQUENCE [LARGE SCALE GENOMIC DNA]</scope>
    <source>
        <strain evidence="3">CGMCC 1.12664</strain>
    </source>
</reference>
<gene>
    <name evidence="2" type="ORF">GCM10011360_29660</name>
</gene>
<proteinExistence type="predicted"/>
<feature type="domain" description="Pyridoxamine 5'-phosphate oxidase N-terminal" evidence="1">
    <location>
        <begin position="44"/>
        <end position="142"/>
    </location>
</feature>
<dbReference type="SUPFAM" id="SSF50475">
    <property type="entry name" value="FMN-binding split barrel"/>
    <property type="match status" value="1"/>
</dbReference>